<dbReference type="PROSITE" id="PS51257">
    <property type="entry name" value="PROKAR_LIPOPROTEIN"/>
    <property type="match status" value="1"/>
</dbReference>
<name>A0ABV5PEJ3_STRCM</name>
<accession>A0ABV5PEJ3</accession>
<dbReference type="EMBL" id="JBHMCR010000006">
    <property type="protein sequence ID" value="MFB9520951.1"/>
    <property type="molecule type" value="Genomic_DNA"/>
</dbReference>
<sequence>MAAKTRTFLALGGAVLVALSVSGCGGADVMDAPVEKKSFAFSGRTLTVAGHDSGLTLVPADVQQIEVERQVDGWALLGSGPEPVWELRGDTLDLKVKCSGIATNCQARHSVKVPRGVTVNVESDNGRVEAAGFTTDMAVTTDNGEIAVKDMSGRLNLKTSNGEIVGERLAARSVTARTDNGTVEMGFAATPDLVDGGSDNGSIRLTLPKATYKVDVETGNGEARVDVPKAETSSHVVKLRTDNGEVTVRSAN</sequence>
<reference evidence="3 4" key="1">
    <citation type="submission" date="2024-09" db="EMBL/GenBank/DDBJ databases">
        <authorList>
            <person name="Sun Q."/>
            <person name="Mori K."/>
        </authorList>
    </citation>
    <scope>NUCLEOTIDE SEQUENCE [LARGE SCALE GENOMIC DNA]</scope>
    <source>
        <strain evidence="3 4">JCM 4362</strain>
    </source>
</reference>
<comment type="caution">
    <text evidence="3">The sequence shown here is derived from an EMBL/GenBank/DDBJ whole genome shotgun (WGS) entry which is preliminary data.</text>
</comment>
<feature type="domain" description="DUF4097" evidence="2">
    <location>
        <begin position="118"/>
        <end position="248"/>
    </location>
</feature>
<organism evidence="3 4">
    <name type="scientific">Streptomyces cremeus</name>
    <dbReference type="NCBI Taxonomy" id="66881"/>
    <lineage>
        <taxon>Bacteria</taxon>
        <taxon>Bacillati</taxon>
        <taxon>Actinomycetota</taxon>
        <taxon>Actinomycetes</taxon>
        <taxon>Kitasatosporales</taxon>
        <taxon>Streptomycetaceae</taxon>
        <taxon>Streptomyces</taxon>
    </lineage>
</organism>
<protein>
    <submittedName>
        <fullName evidence="3">DUF4097 family beta strand repeat-containing protein</fullName>
    </submittedName>
</protein>
<gene>
    <name evidence="3" type="ORF">ACFFTU_13410</name>
</gene>
<dbReference type="Pfam" id="PF13349">
    <property type="entry name" value="DUF4097"/>
    <property type="match status" value="1"/>
</dbReference>
<dbReference type="RefSeq" id="WP_345223268.1">
    <property type="nucleotide sequence ID" value="NZ_BAAAXE010000013.1"/>
</dbReference>
<dbReference type="InterPro" id="IPR025164">
    <property type="entry name" value="Toastrack_DUF4097"/>
</dbReference>
<keyword evidence="1" id="KW-0732">Signal</keyword>
<feature type="signal peptide" evidence="1">
    <location>
        <begin position="1"/>
        <end position="27"/>
    </location>
</feature>
<evidence type="ECO:0000313" key="4">
    <source>
        <dbReference type="Proteomes" id="UP001589718"/>
    </source>
</evidence>
<keyword evidence="4" id="KW-1185">Reference proteome</keyword>
<evidence type="ECO:0000313" key="3">
    <source>
        <dbReference type="EMBL" id="MFB9520951.1"/>
    </source>
</evidence>
<feature type="chain" id="PRO_5045061168" evidence="1">
    <location>
        <begin position="28"/>
        <end position="252"/>
    </location>
</feature>
<evidence type="ECO:0000256" key="1">
    <source>
        <dbReference type="SAM" id="SignalP"/>
    </source>
</evidence>
<proteinExistence type="predicted"/>
<evidence type="ECO:0000259" key="2">
    <source>
        <dbReference type="Pfam" id="PF13349"/>
    </source>
</evidence>
<dbReference type="Proteomes" id="UP001589718">
    <property type="component" value="Unassembled WGS sequence"/>
</dbReference>